<dbReference type="Proteomes" id="UP001597340">
    <property type="component" value="Unassembled WGS sequence"/>
</dbReference>
<dbReference type="InterPro" id="IPR036397">
    <property type="entry name" value="RNaseH_sf"/>
</dbReference>
<dbReference type="InterPro" id="IPR012337">
    <property type="entry name" value="RNaseH-like_sf"/>
</dbReference>
<protein>
    <submittedName>
        <fullName evidence="2">Integrase core domain-containing protein</fullName>
    </submittedName>
</protein>
<reference evidence="3" key="1">
    <citation type="journal article" date="2019" name="Int. J. Syst. Evol. Microbiol.">
        <title>The Global Catalogue of Microorganisms (GCM) 10K type strain sequencing project: providing services to taxonomists for standard genome sequencing and annotation.</title>
        <authorList>
            <consortium name="The Broad Institute Genomics Platform"/>
            <consortium name="The Broad Institute Genome Sequencing Center for Infectious Disease"/>
            <person name="Wu L."/>
            <person name="Ma J."/>
        </authorList>
    </citation>
    <scope>NUCLEOTIDE SEQUENCE [LARGE SCALE GENOMIC DNA]</scope>
    <source>
        <strain evidence="3">CCM 9147</strain>
    </source>
</reference>
<evidence type="ECO:0000259" key="1">
    <source>
        <dbReference type="PROSITE" id="PS50994"/>
    </source>
</evidence>
<dbReference type="PROSITE" id="PS50994">
    <property type="entry name" value="INTEGRASE"/>
    <property type="match status" value="1"/>
</dbReference>
<comment type="caution">
    <text evidence="2">The sequence shown here is derived from an EMBL/GenBank/DDBJ whole genome shotgun (WGS) entry which is preliminary data.</text>
</comment>
<dbReference type="RefSeq" id="WP_267497713.1">
    <property type="nucleotide sequence ID" value="NZ_JAFFQR010000095.1"/>
</dbReference>
<dbReference type="SUPFAM" id="SSF53098">
    <property type="entry name" value="Ribonuclease H-like"/>
    <property type="match status" value="1"/>
</dbReference>
<organism evidence="2 3">
    <name type="scientific">Paenibacillus farraposensis</name>
    <dbReference type="NCBI Taxonomy" id="2807095"/>
    <lineage>
        <taxon>Bacteria</taxon>
        <taxon>Bacillati</taxon>
        <taxon>Bacillota</taxon>
        <taxon>Bacilli</taxon>
        <taxon>Bacillales</taxon>
        <taxon>Paenibacillaceae</taxon>
        <taxon>Paenibacillus</taxon>
    </lineage>
</organism>
<sequence length="84" mass="10241">MEHERIPPRTPNMNAHIESFHRVLQDECLARYDFETYSEAYEAVTEFIHFYNERRIHFSIRDLSPSPFYEKNQTKPIPIREVRV</sequence>
<dbReference type="PANTHER" id="PTHR46889:SF4">
    <property type="entry name" value="TRANSPOSASE INSO FOR INSERTION SEQUENCE ELEMENT IS911B-RELATED"/>
    <property type="match status" value="1"/>
</dbReference>
<gene>
    <name evidence="2" type="ORF">ACFQ5D_10400</name>
</gene>
<proteinExistence type="predicted"/>
<evidence type="ECO:0000313" key="2">
    <source>
        <dbReference type="EMBL" id="MFD1461820.1"/>
    </source>
</evidence>
<evidence type="ECO:0000313" key="3">
    <source>
        <dbReference type="Proteomes" id="UP001597340"/>
    </source>
</evidence>
<keyword evidence="3" id="KW-1185">Reference proteome</keyword>
<dbReference type="Pfam" id="PF13683">
    <property type="entry name" value="rve_3"/>
    <property type="match status" value="1"/>
</dbReference>
<name>A0ABW4DF96_9BACL</name>
<dbReference type="PANTHER" id="PTHR46889">
    <property type="entry name" value="TRANSPOSASE INSF FOR INSERTION SEQUENCE IS3B-RELATED"/>
    <property type="match status" value="1"/>
</dbReference>
<dbReference type="InterPro" id="IPR050900">
    <property type="entry name" value="Transposase_IS3/IS150/IS904"/>
</dbReference>
<accession>A0ABW4DF96</accession>
<dbReference type="EMBL" id="JBHTNZ010000011">
    <property type="protein sequence ID" value="MFD1461820.1"/>
    <property type="molecule type" value="Genomic_DNA"/>
</dbReference>
<feature type="domain" description="Integrase catalytic" evidence="1">
    <location>
        <begin position="1"/>
        <end position="73"/>
    </location>
</feature>
<dbReference type="Gene3D" id="3.30.420.10">
    <property type="entry name" value="Ribonuclease H-like superfamily/Ribonuclease H"/>
    <property type="match status" value="1"/>
</dbReference>
<dbReference type="InterPro" id="IPR001584">
    <property type="entry name" value="Integrase_cat-core"/>
</dbReference>